<accession>A1WPB7</accession>
<organism evidence="1 2">
    <name type="scientific">Verminephrobacter eiseniae (strain EF01-2)</name>
    <dbReference type="NCBI Taxonomy" id="391735"/>
    <lineage>
        <taxon>Bacteria</taxon>
        <taxon>Pseudomonadati</taxon>
        <taxon>Pseudomonadota</taxon>
        <taxon>Betaproteobacteria</taxon>
        <taxon>Burkholderiales</taxon>
        <taxon>Comamonadaceae</taxon>
        <taxon>Verminephrobacter</taxon>
    </lineage>
</organism>
<keyword evidence="2" id="KW-1185">Reference proteome</keyword>
<evidence type="ECO:0000313" key="2">
    <source>
        <dbReference type="Proteomes" id="UP000000374"/>
    </source>
</evidence>
<dbReference type="STRING" id="391735.Veis_3762"/>
<dbReference type="InterPro" id="IPR045441">
    <property type="entry name" value="DUF6506"/>
</dbReference>
<protein>
    <submittedName>
        <fullName evidence="1">Uncharacterized protein</fullName>
    </submittedName>
</protein>
<proteinExistence type="predicted"/>
<dbReference type="HOGENOM" id="CLU_148741_0_0_4"/>
<dbReference type="Proteomes" id="UP000000374">
    <property type="component" value="Chromosome"/>
</dbReference>
<sequence length="146" mass="15814">MLPISDCGSSSRDSCRQDAWRGGPLNRKQAVAIGASCSKALIQRTQTENKLMALTKFGFIVTGDRFVQHQGTDKFQMKVVGVATASEGIEVAQEMVREGVQLIELCGGFSPVWAGKIIEAIDYAVPVGVVAYGPESIDSMHRLFSY</sequence>
<name>A1WPB7_VEREI</name>
<dbReference type="KEGG" id="vei:Veis_3762"/>
<dbReference type="EMBL" id="CP000542">
    <property type="protein sequence ID" value="ABM59474.1"/>
    <property type="molecule type" value="Genomic_DNA"/>
</dbReference>
<evidence type="ECO:0000313" key="1">
    <source>
        <dbReference type="EMBL" id="ABM59474.1"/>
    </source>
</evidence>
<dbReference type="eggNOG" id="ENOG5033ANC">
    <property type="taxonomic scope" value="Bacteria"/>
</dbReference>
<gene>
    <name evidence="1" type="ordered locus">Veis_3762</name>
</gene>
<reference evidence="2" key="1">
    <citation type="submission" date="2006-12" db="EMBL/GenBank/DDBJ databases">
        <title>Complete sequence of chromosome 1 of Verminephrobacter eiseniae EF01-2.</title>
        <authorList>
            <person name="Copeland A."/>
            <person name="Lucas S."/>
            <person name="Lapidus A."/>
            <person name="Barry K."/>
            <person name="Detter J.C."/>
            <person name="Glavina del Rio T."/>
            <person name="Dalin E."/>
            <person name="Tice H."/>
            <person name="Pitluck S."/>
            <person name="Chertkov O."/>
            <person name="Brettin T."/>
            <person name="Bruce D."/>
            <person name="Han C."/>
            <person name="Tapia R."/>
            <person name="Gilna P."/>
            <person name="Schmutz J."/>
            <person name="Larimer F."/>
            <person name="Land M."/>
            <person name="Hauser L."/>
            <person name="Kyrpides N."/>
            <person name="Kim E."/>
            <person name="Stahl D."/>
            <person name="Richardson P."/>
        </authorList>
    </citation>
    <scope>NUCLEOTIDE SEQUENCE [LARGE SCALE GENOMIC DNA]</scope>
    <source>
        <strain evidence="2">EF01-2</strain>
    </source>
</reference>
<dbReference type="Pfam" id="PF20116">
    <property type="entry name" value="DUF6506"/>
    <property type="match status" value="1"/>
</dbReference>
<dbReference type="AlphaFoldDB" id="A1WPB7"/>